<dbReference type="Pfam" id="PF04870">
    <property type="entry name" value="Moulting_cycle"/>
    <property type="match status" value="1"/>
</dbReference>
<evidence type="ECO:0000313" key="1">
    <source>
        <dbReference type="EMBL" id="VDK87210.1"/>
    </source>
</evidence>
<sequence length="219" mass="25297">WKKLMYDIKSMKQRAKEENEFAEKFKQRFLFNEHVKLTPDEKRLAKELHIPDHVLQGLDKNNAKAKKTLEIIRLFQRAVKLAMVLGGTNGTKLANKTFRFGSPRLLSIVPYNDEDQISILSPSLFSMHDEGKGIEALTSIPELLKIVGNRDYDEWLNFIMEASGTTDAIEKLKEEQESDWLPPGYKSMPRGIDGQPMYFTKENVTEIDPELARKMEQHT</sequence>
<keyword evidence="2" id="KW-1185">Reference proteome</keyword>
<proteinExistence type="predicted"/>
<gene>
    <name evidence="1" type="ORF">NLS_LOCUS8035</name>
</gene>
<protein>
    <submittedName>
        <fullName evidence="1">Uncharacterized protein</fullName>
    </submittedName>
</protein>
<feature type="non-terminal residue" evidence="1">
    <location>
        <position position="1"/>
    </location>
</feature>
<dbReference type="PANTHER" id="PTHR21523">
    <property type="match status" value="1"/>
</dbReference>
<name>A0A3P6U7D5_LITSI</name>
<dbReference type="EMBL" id="UYRX01000931">
    <property type="protein sequence ID" value="VDK87210.1"/>
    <property type="molecule type" value="Genomic_DNA"/>
</dbReference>
<dbReference type="OrthoDB" id="5917548at2759"/>
<reference evidence="1 2" key="1">
    <citation type="submission" date="2018-08" db="EMBL/GenBank/DDBJ databases">
        <authorList>
            <person name="Laetsch R D."/>
            <person name="Stevens L."/>
            <person name="Kumar S."/>
            <person name="Blaxter L. M."/>
        </authorList>
    </citation>
    <scope>NUCLEOTIDE SEQUENCE [LARGE SCALE GENOMIC DNA]</scope>
</reference>
<dbReference type="PANTHER" id="PTHR21523:SF37">
    <property type="entry name" value="MLT-TEN (MLT-10) RELATED"/>
    <property type="match status" value="1"/>
</dbReference>
<dbReference type="STRING" id="42156.A0A3P6U7D5"/>
<organism evidence="1 2">
    <name type="scientific">Litomosoides sigmodontis</name>
    <name type="common">Filarial nematode worm</name>
    <dbReference type="NCBI Taxonomy" id="42156"/>
    <lineage>
        <taxon>Eukaryota</taxon>
        <taxon>Metazoa</taxon>
        <taxon>Ecdysozoa</taxon>
        <taxon>Nematoda</taxon>
        <taxon>Chromadorea</taxon>
        <taxon>Rhabditida</taxon>
        <taxon>Spirurina</taxon>
        <taxon>Spiruromorpha</taxon>
        <taxon>Filarioidea</taxon>
        <taxon>Onchocercidae</taxon>
        <taxon>Litomosoides</taxon>
    </lineage>
</organism>
<dbReference type="AlphaFoldDB" id="A0A3P6U7D5"/>
<dbReference type="Proteomes" id="UP000277928">
    <property type="component" value="Unassembled WGS sequence"/>
</dbReference>
<dbReference type="InterPro" id="IPR006954">
    <property type="entry name" value="Mlt-10-like"/>
</dbReference>
<accession>A0A3P6U7D5</accession>
<evidence type="ECO:0000313" key="2">
    <source>
        <dbReference type="Proteomes" id="UP000277928"/>
    </source>
</evidence>